<feature type="domain" description="VOC" evidence="1">
    <location>
        <begin position="26"/>
        <end position="157"/>
    </location>
</feature>
<dbReference type="Proteomes" id="UP000275267">
    <property type="component" value="Unassembled WGS sequence"/>
</dbReference>
<dbReference type="InterPro" id="IPR037523">
    <property type="entry name" value="VOC_core"/>
</dbReference>
<reference evidence="3" key="1">
    <citation type="journal article" date="2019" name="Nat. Commun.">
        <title>The genome of broomcorn millet.</title>
        <authorList>
            <person name="Zou C."/>
            <person name="Miki D."/>
            <person name="Li D."/>
            <person name="Tang Q."/>
            <person name="Xiao L."/>
            <person name="Rajput S."/>
            <person name="Deng P."/>
            <person name="Jia W."/>
            <person name="Huang R."/>
            <person name="Zhang M."/>
            <person name="Sun Y."/>
            <person name="Hu J."/>
            <person name="Fu X."/>
            <person name="Schnable P.S."/>
            <person name="Li F."/>
            <person name="Zhang H."/>
            <person name="Feng B."/>
            <person name="Zhu X."/>
            <person name="Liu R."/>
            <person name="Schnable J.C."/>
            <person name="Zhu J.-K."/>
            <person name="Zhang H."/>
        </authorList>
    </citation>
    <scope>NUCLEOTIDE SEQUENCE [LARGE SCALE GENOMIC DNA]</scope>
</reference>
<accession>A0A3L6RFU2</accession>
<sequence>MAEVATNGSEVLAAPAAVPAPAVFTGLKVQVTVPAGRAEEAVAFYKAAFAAEEVSRSTHPKRKGDGEEAALLCAELKVGAATLLVCDQAGDDVPAVGKEGAAASGLVLRLETDDVNAAAAQAATAGGALQGEVTEDGCGLGATLVDPFGVTWVLASSTSAKKCA</sequence>
<organism evidence="2 3">
    <name type="scientific">Panicum miliaceum</name>
    <name type="common">Proso millet</name>
    <name type="synonym">Broomcorn millet</name>
    <dbReference type="NCBI Taxonomy" id="4540"/>
    <lineage>
        <taxon>Eukaryota</taxon>
        <taxon>Viridiplantae</taxon>
        <taxon>Streptophyta</taxon>
        <taxon>Embryophyta</taxon>
        <taxon>Tracheophyta</taxon>
        <taxon>Spermatophyta</taxon>
        <taxon>Magnoliopsida</taxon>
        <taxon>Liliopsida</taxon>
        <taxon>Poales</taxon>
        <taxon>Poaceae</taxon>
        <taxon>PACMAD clade</taxon>
        <taxon>Panicoideae</taxon>
        <taxon>Panicodae</taxon>
        <taxon>Paniceae</taxon>
        <taxon>Panicinae</taxon>
        <taxon>Panicum</taxon>
        <taxon>Panicum sect. Panicum</taxon>
    </lineage>
</organism>
<dbReference type="SUPFAM" id="SSF54593">
    <property type="entry name" value="Glyoxalase/Bleomycin resistance protein/Dihydroxybiphenyl dioxygenase"/>
    <property type="match status" value="1"/>
</dbReference>
<dbReference type="Pfam" id="PF22656">
    <property type="entry name" value="At5g48480-like_N"/>
    <property type="match status" value="1"/>
</dbReference>
<name>A0A3L6RFU2_PANMI</name>
<dbReference type="PANTHER" id="PTHR34109:SF1">
    <property type="entry name" value="VOC DOMAIN-CONTAINING PROTEIN"/>
    <property type="match status" value="1"/>
</dbReference>
<comment type="caution">
    <text evidence="2">The sequence shown here is derived from an EMBL/GenBank/DDBJ whole genome shotgun (WGS) entry which is preliminary data.</text>
</comment>
<dbReference type="PANTHER" id="PTHR34109">
    <property type="entry name" value="BNAUNNG04460D PROTEIN-RELATED"/>
    <property type="match status" value="1"/>
</dbReference>
<dbReference type="PROSITE" id="PS51819">
    <property type="entry name" value="VOC"/>
    <property type="match status" value="1"/>
</dbReference>
<gene>
    <name evidence="2" type="ORF">C2845_PM06G27410</name>
</gene>
<dbReference type="Gene3D" id="3.10.180.10">
    <property type="entry name" value="2,3-Dihydroxybiphenyl 1,2-Dioxygenase, domain 1"/>
    <property type="match status" value="1"/>
</dbReference>
<evidence type="ECO:0000313" key="2">
    <source>
        <dbReference type="EMBL" id="RLN01152.1"/>
    </source>
</evidence>
<keyword evidence="3" id="KW-1185">Reference proteome</keyword>
<evidence type="ECO:0000259" key="1">
    <source>
        <dbReference type="PROSITE" id="PS51819"/>
    </source>
</evidence>
<dbReference type="STRING" id="4540.A0A3L6RFU2"/>
<evidence type="ECO:0000313" key="3">
    <source>
        <dbReference type="Proteomes" id="UP000275267"/>
    </source>
</evidence>
<dbReference type="InterPro" id="IPR029068">
    <property type="entry name" value="Glyas_Bleomycin-R_OHBP_Dase"/>
</dbReference>
<protein>
    <recommendedName>
        <fullName evidence="1">VOC domain-containing protein</fullName>
    </recommendedName>
</protein>
<dbReference type="Pfam" id="PF22650">
    <property type="entry name" value="At5g48480-like_C"/>
    <property type="match status" value="1"/>
</dbReference>
<dbReference type="EMBL" id="PQIB02000009">
    <property type="protein sequence ID" value="RLN01152.1"/>
    <property type="molecule type" value="Genomic_DNA"/>
</dbReference>
<dbReference type="InterPro" id="IPR054575">
    <property type="entry name" value="At5g48480-like_C"/>
</dbReference>
<dbReference type="AlphaFoldDB" id="A0A3L6RFU2"/>
<dbReference type="InterPro" id="IPR054576">
    <property type="entry name" value="At5g48480-like_N"/>
</dbReference>
<proteinExistence type="predicted"/>
<dbReference type="OrthoDB" id="673150at2759"/>